<accession>A0A6C0G285</accession>
<proteinExistence type="predicted"/>
<feature type="chain" id="PRO_5039213702" description="Bacterial spore germination immunoglobulin-like domain-containing protein" evidence="2">
    <location>
        <begin position="23"/>
        <end position="218"/>
    </location>
</feature>
<feature type="signal peptide" evidence="2">
    <location>
        <begin position="1"/>
        <end position="22"/>
    </location>
</feature>
<name>A0A6C0G285_9BACL</name>
<protein>
    <recommendedName>
        <fullName evidence="3">Bacterial spore germination immunoglobulin-like domain-containing protein</fullName>
    </recommendedName>
</protein>
<dbReference type="InterPro" id="IPR018911">
    <property type="entry name" value="Gmad2_Ig-like_dom"/>
</dbReference>
<evidence type="ECO:0000256" key="2">
    <source>
        <dbReference type="SAM" id="SignalP"/>
    </source>
</evidence>
<dbReference type="KEGG" id="plyc:GXP70_28905"/>
<feature type="domain" description="Bacterial spore germination immunoglobulin-like" evidence="3">
    <location>
        <begin position="114"/>
        <end position="197"/>
    </location>
</feature>
<feature type="region of interest" description="Disordered" evidence="1">
    <location>
        <begin position="34"/>
        <end position="103"/>
    </location>
</feature>
<dbReference type="AlphaFoldDB" id="A0A6C0G285"/>
<gene>
    <name evidence="4" type="ORF">GXP70_28905</name>
</gene>
<dbReference type="EMBL" id="CP048209">
    <property type="protein sequence ID" value="QHT63578.1"/>
    <property type="molecule type" value="Genomic_DNA"/>
</dbReference>
<keyword evidence="5" id="KW-1185">Reference proteome</keyword>
<evidence type="ECO:0000256" key="1">
    <source>
        <dbReference type="SAM" id="MobiDB-lite"/>
    </source>
</evidence>
<feature type="compositionally biased region" description="Low complexity" evidence="1">
    <location>
        <begin position="61"/>
        <end position="98"/>
    </location>
</feature>
<dbReference type="Proteomes" id="UP000476064">
    <property type="component" value="Chromosome"/>
</dbReference>
<reference evidence="4 5" key="1">
    <citation type="submission" date="2020-01" db="EMBL/GenBank/DDBJ databases">
        <title>Paenibacillus sp. nov., isolated from tomato rhizosphere.</title>
        <authorList>
            <person name="Weon H.-Y."/>
            <person name="Lee S.A."/>
        </authorList>
    </citation>
    <scope>NUCLEOTIDE SEQUENCE [LARGE SCALE GENOMIC DNA]</scope>
    <source>
        <strain evidence="4 5">12200R-189</strain>
    </source>
</reference>
<evidence type="ECO:0000259" key="3">
    <source>
        <dbReference type="Pfam" id="PF10648"/>
    </source>
</evidence>
<dbReference type="RefSeq" id="WP_162360138.1">
    <property type="nucleotide sequence ID" value="NZ_CP048209.1"/>
</dbReference>
<keyword evidence="2" id="KW-0732">Signal</keyword>
<dbReference type="Pfam" id="PF10648">
    <property type="entry name" value="Gmad2"/>
    <property type="match status" value="1"/>
</dbReference>
<organism evidence="4 5">
    <name type="scientific">Paenibacillus lycopersici</name>
    <dbReference type="NCBI Taxonomy" id="2704462"/>
    <lineage>
        <taxon>Bacteria</taxon>
        <taxon>Bacillati</taxon>
        <taxon>Bacillota</taxon>
        <taxon>Bacilli</taxon>
        <taxon>Bacillales</taxon>
        <taxon>Paenibacillaceae</taxon>
        <taxon>Paenibacillus</taxon>
    </lineage>
</organism>
<evidence type="ECO:0000313" key="5">
    <source>
        <dbReference type="Proteomes" id="UP000476064"/>
    </source>
</evidence>
<evidence type="ECO:0000313" key="4">
    <source>
        <dbReference type="EMBL" id="QHT63578.1"/>
    </source>
</evidence>
<sequence>MKTIRSLMVVAVMLVLAAAVLAGCSGNSGNVANAPGTAPSGNQGGSGTHAGNDGTVKDSADTPNGDTGTNADTNTQTNTGSNSNTGAGTNSGAAAGSAAEGGQPKIVSSNEAFRVYEPAPDAVVGKSFTVKGDARVFEAAFSYSLEDGHNVLAEGHVTAGKGAPEWGAFAFTVTLTEMPTSPTGVLTIYESSAKDGSPVHELHIAYTFEKSLLKLEEQ</sequence>
<dbReference type="PROSITE" id="PS51257">
    <property type="entry name" value="PROKAR_LIPOPROTEIN"/>
    <property type="match status" value="1"/>
</dbReference>